<organism evidence="1 2">
    <name type="scientific">Marispirochaeta aestuarii</name>
    <dbReference type="NCBI Taxonomy" id="1963862"/>
    <lineage>
        <taxon>Bacteria</taxon>
        <taxon>Pseudomonadati</taxon>
        <taxon>Spirochaetota</taxon>
        <taxon>Spirochaetia</taxon>
        <taxon>Spirochaetales</taxon>
        <taxon>Spirochaetaceae</taxon>
        <taxon>Marispirochaeta</taxon>
    </lineage>
</organism>
<comment type="caution">
    <text evidence="1">The sequence shown here is derived from an EMBL/GenBank/DDBJ whole genome shotgun (WGS) entry which is preliminary data.</text>
</comment>
<reference evidence="1 2" key="1">
    <citation type="submission" date="2017-03" db="EMBL/GenBank/DDBJ databases">
        <title>Draft Genome sequence of Marispirochaeta sp. strain JC444.</title>
        <authorList>
            <person name="Shivani Y."/>
            <person name="Subhash Y."/>
            <person name="Sasikala C."/>
            <person name="Ramana C."/>
        </authorList>
    </citation>
    <scope>NUCLEOTIDE SEQUENCE [LARGE SCALE GENOMIC DNA]</scope>
    <source>
        <strain evidence="1 2">JC444</strain>
    </source>
</reference>
<sequence>MRLRGLPGPPVVSSVLLIGIDCAVDPSNIGLCLAQYRKGETLRVLEACSGLKDSPAEIAARWIAAKPGLPVLLGMDAPLGWPVALSESLSLHRAGDALLPPANELFRRYTDDFTARAIGKRPMDVGADRIARTAHAALRLLDEIRRLSSLSFSPGWDPGTAARSAVLETYPAAWLKVSGLPDHSYKKKDQLDQRRFILAELEKELFMEVPREPFLEDADILDALLCTLVCRDYLEGRVIRPPAEKESLVRREGWIWLSDYSGSVPAITSR</sequence>
<dbReference type="Pfam" id="PF04250">
    <property type="entry name" value="DUF429"/>
    <property type="match status" value="1"/>
</dbReference>
<keyword evidence="2" id="KW-1185">Reference proteome</keyword>
<evidence type="ECO:0000313" key="1">
    <source>
        <dbReference type="EMBL" id="ORC36926.1"/>
    </source>
</evidence>
<name>A0A1Y1S0V0_9SPIO</name>
<dbReference type="InterPro" id="IPR007362">
    <property type="entry name" value="DUF429"/>
</dbReference>
<dbReference type="EMBL" id="MWQY01000004">
    <property type="protein sequence ID" value="ORC36926.1"/>
    <property type="molecule type" value="Genomic_DNA"/>
</dbReference>
<evidence type="ECO:0008006" key="3">
    <source>
        <dbReference type="Google" id="ProtNLM"/>
    </source>
</evidence>
<gene>
    <name evidence="1" type="ORF">B4O97_04695</name>
</gene>
<dbReference type="STRING" id="1963862.B4O97_04695"/>
<dbReference type="AlphaFoldDB" id="A0A1Y1S0V0"/>
<accession>A0A1Y1S0V0</accession>
<evidence type="ECO:0000313" key="2">
    <source>
        <dbReference type="Proteomes" id="UP000192343"/>
    </source>
</evidence>
<dbReference type="Proteomes" id="UP000192343">
    <property type="component" value="Unassembled WGS sequence"/>
</dbReference>
<protein>
    <recommendedName>
        <fullName evidence="3">DUF429 domain-containing protein</fullName>
    </recommendedName>
</protein>
<proteinExistence type="predicted"/>